<name>A0ABY3EQR7_9BURK</name>
<dbReference type="InterPro" id="IPR003661">
    <property type="entry name" value="HisK_dim/P_dom"/>
</dbReference>
<keyword evidence="10" id="KW-1185">Reference proteome</keyword>
<dbReference type="SUPFAM" id="SSF55785">
    <property type="entry name" value="PYP-like sensor domain (PAS domain)"/>
    <property type="match status" value="2"/>
</dbReference>
<evidence type="ECO:0000256" key="2">
    <source>
        <dbReference type="ARBA" id="ARBA00012438"/>
    </source>
</evidence>
<dbReference type="PANTHER" id="PTHR43547:SF2">
    <property type="entry name" value="HYBRID SIGNAL TRANSDUCTION HISTIDINE KINASE C"/>
    <property type="match status" value="1"/>
</dbReference>
<dbReference type="InterPro" id="IPR013767">
    <property type="entry name" value="PAS_fold"/>
</dbReference>
<feature type="modified residue" description="4-aspartylphosphate" evidence="4">
    <location>
        <position position="620"/>
    </location>
</feature>
<evidence type="ECO:0000313" key="9">
    <source>
        <dbReference type="EMBL" id="TSP13285.1"/>
    </source>
</evidence>
<feature type="domain" description="Histidine kinase" evidence="5">
    <location>
        <begin position="337"/>
        <end position="553"/>
    </location>
</feature>
<dbReference type="InterPro" id="IPR001610">
    <property type="entry name" value="PAC"/>
</dbReference>
<dbReference type="Pfam" id="PF00072">
    <property type="entry name" value="Response_reg"/>
    <property type="match status" value="1"/>
</dbReference>
<feature type="domain" description="PAC" evidence="8">
    <location>
        <begin position="145"/>
        <end position="199"/>
    </location>
</feature>
<dbReference type="SUPFAM" id="SSF47384">
    <property type="entry name" value="Homodimeric domain of signal transducing histidine kinase"/>
    <property type="match status" value="1"/>
</dbReference>
<evidence type="ECO:0000259" key="8">
    <source>
        <dbReference type="PROSITE" id="PS50113"/>
    </source>
</evidence>
<dbReference type="InterPro" id="IPR004358">
    <property type="entry name" value="Sig_transdc_His_kin-like_C"/>
</dbReference>
<dbReference type="SUPFAM" id="SSF52172">
    <property type="entry name" value="CheY-like"/>
    <property type="match status" value="1"/>
</dbReference>
<evidence type="ECO:0000259" key="7">
    <source>
        <dbReference type="PROSITE" id="PS50112"/>
    </source>
</evidence>
<evidence type="ECO:0000259" key="6">
    <source>
        <dbReference type="PROSITE" id="PS50110"/>
    </source>
</evidence>
<comment type="caution">
    <text evidence="9">The sequence shown here is derived from an EMBL/GenBank/DDBJ whole genome shotgun (WGS) entry which is preliminary data.</text>
</comment>
<sequence>MARAGAPSMMEAPVAGSGAPLAFSLFSLASKNNHDNAIREGIPMPDRQTPDLASIGEGGLAAAGAMRGTAPQTARAGAWLAALDDVAIFDLTPEGRVRTWSDAAERALLYTAEEVTGCQLARFHTPESVQSGEPARLLDTARTLGRAEERGWRVRRDGTAFYASVVIQAMTDADGGPDGFTVVYRDITIRYAAEERTREVEARHQQLLDTLHEQAVCELGLDGEIRVWNSGAAALFGYSAEEAVGRPVSLLYSRQDVASGHDLATLGEVRANGQWTGEARLQRQDGALVRCHIRQALLRDAGGCPVGILWTARDMSDMARLEELEGAGRRVQAFLAILAHELRNPLAPIRNAVDVIRLMPATDARTRHCAEIIGRQLQLLTRLVTDLMDVGRVTTGKLKVQPVPTMVNDIVTSAVEAIRPALEAAGQSFSLTLPAGPVFVNADAGRLGQVLLNLLSNATKYTPRGGAVSLHVATEGGNVITAISDSGQGIAPEALDRIFNLFAQEGDDGERGGLGIGLALARAVVEAHGGAIQASSGGLGRGSTFTVILPEVEMDGATVPRAAPTDCTGLRILIVDDSADSADSMAELLTVLGHEARPAYSGTQALELVRGFAPDVVLLDLEMPDMNGFEVLAVLRPDPANTARVDGTDGTGTRIFALTGHGTSDDRKRTLAAGFDAHLVKPLSIDALCRALAGDGAE</sequence>
<dbReference type="InterPro" id="IPR001789">
    <property type="entry name" value="Sig_transdc_resp-reg_receiver"/>
</dbReference>
<keyword evidence="3 4" id="KW-0597">Phosphoprotein</keyword>
<reference evidence="9 10" key="1">
    <citation type="submission" date="2019-05" db="EMBL/GenBank/DDBJ databases">
        <title>Whole genome sequence analysis of Cupriavidus campinensis S14E4C strain.</title>
        <authorList>
            <person name="Abbaszade G."/>
            <person name="Szabo A."/>
            <person name="Toumi M."/>
            <person name="Toth E."/>
        </authorList>
    </citation>
    <scope>NUCLEOTIDE SEQUENCE [LARGE SCALE GENOMIC DNA]</scope>
    <source>
        <strain evidence="9 10">S14E4C</strain>
    </source>
</reference>
<dbReference type="PRINTS" id="PR00344">
    <property type="entry name" value="BCTRLSENSOR"/>
</dbReference>
<evidence type="ECO:0000256" key="1">
    <source>
        <dbReference type="ARBA" id="ARBA00000085"/>
    </source>
</evidence>
<dbReference type="InterPro" id="IPR035965">
    <property type="entry name" value="PAS-like_dom_sf"/>
</dbReference>
<feature type="domain" description="PAS" evidence="7">
    <location>
        <begin position="200"/>
        <end position="246"/>
    </location>
</feature>
<evidence type="ECO:0000313" key="10">
    <source>
        <dbReference type="Proteomes" id="UP000318943"/>
    </source>
</evidence>
<dbReference type="PANTHER" id="PTHR43547">
    <property type="entry name" value="TWO-COMPONENT HISTIDINE KINASE"/>
    <property type="match status" value="1"/>
</dbReference>
<dbReference type="InterPro" id="IPR036890">
    <property type="entry name" value="HATPase_C_sf"/>
</dbReference>
<dbReference type="SUPFAM" id="SSF55874">
    <property type="entry name" value="ATPase domain of HSP90 chaperone/DNA topoisomerase II/histidine kinase"/>
    <property type="match status" value="1"/>
</dbReference>
<dbReference type="InterPro" id="IPR000700">
    <property type="entry name" value="PAS-assoc_C"/>
</dbReference>
<dbReference type="InterPro" id="IPR000014">
    <property type="entry name" value="PAS"/>
</dbReference>
<dbReference type="InterPro" id="IPR011006">
    <property type="entry name" value="CheY-like_superfamily"/>
</dbReference>
<proteinExistence type="predicted"/>
<feature type="domain" description="PAC" evidence="8">
    <location>
        <begin position="275"/>
        <end position="327"/>
    </location>
</feature>
<dbReference type="InterPro" id="IPR005467">
    <property type="entry name" value="His_kinase_dom"/>
</dbReference>
<dbReference type="EC" id="2.7.13.3" evidence="2"/>
<organism evidence="9 10">
    <name type="scientific">Cupriavidus campinensis</name>
    <dbReference type="NCBI Taxonomy" id="151783"/>
    <lineage>
        <taxon>Bacteria</taxon>
        <taxon>Pseudomonadati</taxon>
        <taxon>Pseudomonadota</taxon>
        <taxon>Betaproteobacteria</taxon>
        <taxon>Burkholderiales</taxon>
        <taxon>Burkholderiaceae</taxon>
        <taxon>Cupriavidus</taxon>
    </lineage>
</organism>
<dbReference type="CDD" id="cd00082">
    <property type="entry name" value="HisKA"/>
    <property type="match status" value="1"/>
</dbReference>
<dbReference type="Gene3D" id="3.40.50.2300">
    <property type="match status" value="1"/>
</dbReference>
<dbReference type="InterPro" id="IPR036097">
    <property type="entry name" value="HisK_dim/P_sf"/>
</dbReference>
<dbReference type="Proteomes" id="UP000318943">
    <property type="component" value="Unassembled WGS sequence"/>
</dbReference>
<gene>
    <name evidence="9" type="ORF">FGG12_06425</name>
</gene>
<evidence type="ECO:0000259" key="5">
    <source>
        <dbReference type="PROSITE" id="PS50109"/>
    </source>
</evidence>
<dbReference type="CDD" id="cd17580">
    <property type="entry name" value="REC_2_DhkD-like"/>
    <property type="match status" value="1"/>
</dbReference>
<dbReference type="Pfam" id="PF00512">
    <property type="entry name" value="HisKA"/>
    <property type="match status" value="1"/>
</dbReference>
<dbReference type="NCBIfam" id="TIGR00229">
    <property type="entry name" value="sensory_box"/>
    <property type="match status" value="2"/>
</dbReference>
<dbReference type="Gene3D" id="3.30.565.10">
    <property type="entry name" value="Histidine kinase-like ATPase, C-terminal domain"/>
    <property type="match status" value="1"/>
</dbReference>
<dbReference type="Pfam" id="PF02518">
    <property type="entry name" value="HATPase_c"/>
    <property type="match status" value="1"/>
</dbReference>
<accession>A0ABY3EQR7</accession>
<dbReference type="PROSITE" id="PS50110">
    <property type="entry name" value="RESPONSE_REGULATORY"/>
    <property type="match status" value="1"/>
</dbReference>
<dbReference type="SMART" id="SM00448">
    <property type="entry name" value="REC"/>
    <property type="match status" value="1"/>
</dbReference>
<dbReference type="EMBL" id="VCIZ01000003">
    <property type="protein sequence ID" value="TSP13285.1"/>
    <property type="molecule type" value="Genomic_DNA"/>
</dbReference>
<dbReference type="PROSITE" id="PS50109">
    <property type="entry name" value="HIS_KIN"/>
    <property type="match status" value="1"/>
</dbReference>
<dbReference type="CDD" id="cd00130">
    <property type="entry name" value="PAS"/>
    <property type="match status" value="2"/>
</dbReference>
<dbReference type="SMART" id="SM00388">
    <property type="entry name" value="HisKA"/>
    <property type="match status" value="1"/>
</dbReference>
<evidence type="ECO:0000256" key="4">
    <source>
        <dbReference type="PROSITE-ProRule" id="PRU00169"/>
    </source>
</evidence>
<dbReference type="SMART" id="SM00387">
    <property type="entry name" value="HATPase_c"/>
    <property type="match status" value="1"/>
</dbReference>
<dbReference type="Gene3D" id="1.10.287.130">
    <property type="match status" value="1"/>
</dbReference>
<dbReference type="SMART" id="SM00091">
    <property type="entry name" value="PAS"/>
    <property type="match status" value="2"/>
</dbReference>
<dbReference type="InterPro" id="IPR003594">
    <property type="entry name" value="HATPase_dom"/>
</dbReference>
<comment type="catalytic activity">
    <reaction evidence="1">
        <text>ATP + protein L-histidine = ADP + protein N-phospho-L-histidine.</text>
        <dbReference type="EC" id="2.7.13.3"/>
    </reaction>
</comment>
<dbReference type="Pfam" id="PF00989">
    <property type="entry name" value="PAS"/>
    <property type="match status" value="2"/>
</dbReference>
<dbReference type="Gene3D" id="3.30.450.20">
    <property type="entry name" value="PAS domain"/>
    <property type="match status" value="2"/>
</dbReference>
<protein>
    <recommendedName>
        <fullName evidence="2">histidine kinase</fullName>
        <ecNumber evidence="2">2.7.13.3</ecNumber>
    </recommendedName>
</protein>
<evidence type="ECO:0000256" key="3">
    <source>
        <dbReference type="ARBA" id="ARBA00022553"/>
    </source>
</evidence>
<feature type="domain" description="Response regulatory" evidence="6">
    <location>
        <begin position="571"/>
        <end position="696"/>
    </location>
</feature>
<dbReference type="PROSITE" id="PS50112">
    <property type="entry name" value="PAS"/>
    <property type="match status" value="1"/>
</dbReference>
<dbReference type="SMART" id="SM00086">
    <property type="entry name" value="PAC"/>
    <property type="match status" value="2"/>
</dbReference>
<dbReference type="PROSITE" id="PS50113">
    <property type="entry name" value="PAC"/>
    <property type="match status" value="2"/>
</dbReference>